<evidence type="ECO:0000313" key="2">
    <source>
        <dbReference type="EMBL" id="KAL1541879.1"/>
    </source>
</evidence>
<keyword evidence="1" id="KW-0472">Membrane</keyword>
<comment type="caution">
    <text evidence="2">The sequence shown here is derived from an EMBL/GenBank/DDBJ whole genome shotgun (WGS) entry which is preliminary data.</text>
</comment>
<feature type="transmembrane region" description="Helical" evidence="1">
    <location>
        <begin position="119"/>
        <end position="138"/>
    </location>
</feature>
<evidence type="ECO:0000256" key="1">
    <source>
        <dbReference type="SAM" id="Phobius"/>
    </source>
</evidence>
<dbReference type="AlphaFoldDB" id="A0ABD1GCM1"/>
<keyword evidence="1" id="KW-1133">Transmembrane helix</keyword>
<sequence>MKLNRIELYVNVMCGSLIYNLVPHSLALIQPGREEEVDAIIVEMEQYIRENEVRWFRFFMACSFSEAIIVKSLIQPGREEEVGVMIAKMEHHIREHEVLMQSVYVMYGFRLWPNGGIEFRLFQMLRCAYVIFSFWLIWRNLPIQSVYMIHGFRSWPQKGIAFRLFHMLQCALLILAIWARITGWRSARRLNLRQKAE</sequence>
<protein>
    <submittedName>
        <fullName evidence="2">Uncharacterized protein</fullName>
    </submittedName>
</protein>
<dbReference type="Proteomes" id="UP001567538">
    <property type="component" value="Unassembled WGS sequence"/>
</dbReference>
<evidence type="ECO:0000313" key="3">
    <source>
        <dbReference type="Proteomes" id="UP001567538"/>
    </source>
</evidence>
<keyword evidence="3" id="KW-1185">Reference proteome</keyword>
<proteinExistence type="predicted"/>
<name>A0ABD1GCM1_SALDI</name>
<gene>
    <name evidence="2" type="ORF">AAHA92_26047</name>
</gene>
<accession>A0ABD1GCM1</accession>
<dbReference type="EMBL" id="JBEAFC010000009">
    <property type="protein sequence ID" value="KAL1541879.1"/>
    <property type="molecule type" value="Genomic_DNA"/>
</dbReference>
<feature type="transmembrane region" description="Helical" evidence="1">
    <location>
        <begin position="160"/>
        <end position="179"/>
    </location>
</feature>
<keyword evidence="1" id="KW-0812">Transmembrane</keyword>
<reference evidence="2 3" key="1">
    <citation type="submission" date="2024-06" db="EMBL/GenBank/DDBJ databases">
        <title>A chromosome level genome sequence of Diviner's sage (Salvia divinorum).</title>
        <authorList>
            <person name="Ford S.A."/>
            <person name="Ro D.-K."/>
            <person name="Ness R.W."/>
            <person name="Phillips M.A."/>
        </authorList>
    </citation>
    <scope>NUCLEOTIDE SEQUENCE [LARGE SCALE GENOMIC DNA]</scope>
    <source>
        <strain evidence="2">SAF-2024a</strain>
        <tissue evidence="2">Leaf</tissue>
    </source>
</reference>
<organism evidence="2 3">
    <name type="scientific">Salvia divinorum</name>
    <name type="common">Maria pastora</name>
    <name type="synonym">Diviner's sage</name>
    <dbReference type="NCBI Taxonomy" id="28513"/>
    <lineage>
        <taxon>Eukaryota</taxon>
        <taxon>Viridiplantae</taxon>
        <taxon>Streptophyta</taxon>
        <taxon>Embryophyta</taxon>
        <taxon>Tracheophyta</taxon>
        <taxon>Spermatophyta</taxon>
        <taxon>Magnoliopsida</taxon>
        <taxon>eudicotyledons</taxon>
        <taxon>Gunneridae</taxon>
        <taxon>Pentapetalae</taxon>
        <taxon>asterids</taxon>
        <taxon>lamiids</taxon>
        <taxon>Lamiales</taxon>
        <taxon>Lamiaceae</taxon>
        <taxon>Nepetoideae</taxon>
        <taxon>Mentheae</taxon>
        <taxon>Salviinae</taxon>
        <taxon>Salvia</taxon>
        <taxon>Salvia subgen. Calosphace</taxon>
    </lineage>
</organism>